<comment type="caution">
    <text evidence="8">The sequence shown here is derived from an EMBL/GenBank/DDBJ whole genome shotgun (WGS) entry which is preliminary data.</text>
</comment>
<dbReference type="SUPFAM" id="SSF57667">
    <property type="entry name" value="beta-beta-alpha zinc fingers"/>
    <property type="match status" value="1"/>
</dbReference>
<keyword evidence="3" id="KW-0863">Zinc-finger</keyword>
<gene>
    <name evidence="8" type="ORF">JR316_001905</name>
</gene>
<keyword evidence="4" id="KW-0862">Zinc</keyword>
<protein>
    <recommendedName>
        <fullName evidence="7">Matrin-type domain-containing protein</fullName>
    </recommendedName>
</protein>
<feature type="region of interest" description="Disordered" evidence="6">
    <location>
        <begin position="139"/>
        <end position="193"/>
    </location>
</feature>
<evidence type="ECO:0000256" key="2">
    <source>
        <dbReference type="ARBA" id="ARBA00022723"/>
    </source>
</evidence>
<dbReference type="PANTHER" id="PTHR13173:SF10">
    <property type="entry name" value="WW DOMAIN-BINDING PROTEIN 4"/>
    <property type="match status" value="1"/>
</dbReference>
<dbReference type="EMBL" id="JAFIQS010000002">
    <property type="protein sequence ID" value="KAG5172406.1"/>
    <property type="molecule type" value="Genomic_DNA"/>
</dbReference>
<evidence type="ECO:0000259" key="7">
    <source>
        <dbReference type="PROSITE" id="PS50171"/>
    </source>
</evidence>
<feature type="domain" description="Matrin-type" evidence="7">
    <location>
        <begin position="11"/>
        <end position="42"/>
    </location>
</feature>
<evidence type="ECO:0000256" key="5">
    <source>
        <dbReference type="ARBA" id="ARBA00023242"/>
    </source>
</evidence>
<evidence type="ECO:0000256" key="1">
    <source>
        <dbReference type="ARBA" id="ARBA00004123"/>
    </source>
</evidence>
<dbReference type="GO" id="GO:0003723">
    <property type="term" value="F:RNA binding"/>
    <property type="evidence" value="ECO:0007669"/>
    <property type="project" value="TreeGrafter"/>
</dbReference>
<sequence length="373" mass="41024">MSEYWVSKKKYLCKYCDIYIADDAPSRQHHENGLRHKGNVERFIRGIYKAGEKQKKDLEEEKREMRRVEQAAAAAFAEDVGAGRAKAPPAPVASTSTAPKKPSTKPSNPYANYSTAESLGYKDPDAERLAAEAEIRRSQGIAGEWQILAPTEPRVGTKVEGDGADGTNGTAPGDAGVKREAEAPPDDEDTRAFKLRKKTLTRGLGEIYDPGVIPIKIKKKEETATISPEPQPNTSIPPEPETLKWKPTQWKRTGGNSQQTEDSGSQRTPDIKQEGDTSLTTIESNTSKWAKPQWSQPLPDFKQEEMKTIFGNQEVVEGANDRDKPLDPVVKTESDIIKEEPQTTGLSEAAPASTALFKKRKAPSGAGRGRREI</sequence>
<dbReference type="AlphaFoldDB" id="A0A8H7Y2L3"/>
<evidence type="ECO:0000313" key="8">
    <source>
        <dbReference type="EMBL" id="KAG5172406.1"/>
    </source>
</evidence>
<comment type="subcellular location">
    <subcellularLocation>
        <location evidence="1">Nucleus</location>
    </subcellularLocation>
</comment>
<feature type="compositionally biased region" description="Polar residues" evidence="6">
    <location>
        <begin position="104"/>
        <end position="117"/>
    </location>
</feature>
<evidence type="ECO:0000256" key="4">
    <source>
        <dbReference type="ARBA" id="ARBA00022833"/>
    </source>
</evidence>
<dbReference type="PROSITE" id="PS50171">
    <property type="entry name" value="ZF_MATRIN"/>
    <property type="match status" value="1"/>
</dbReference>
<dbReference type="InterPro" id="IPR000690">
    <property type="entry name" value="Matrin/U1-C_Znf_C2H2"/>
</dbReference>
<feature type="region of interest" description="Disordered" evidence="6">
    <location>
        <begin position="77"/>
        <end position="125"/>
    </location>
</feature>
<feature type="compositionally biased region" description="Pro residues" evidence="6">
    <location>
        <begin position="229"/>
        <end position="240"/>
    </location>
</feature>
<dbReference type="InterPro" id="IPR013085">
    <property type="entry name" value="U1-CZ_Znf_C2H2"/>
</dbReference>
<feature type="compositionally biased region" description="Low complexity" evidence="6">
    <location>
        <begin position="77"/>
        <end position="100"/>
    </location>
</feature>
<dbReference type="Pfam" id="PF06220">
    <property type="entry name" value="zf-U1"/>
    <property type="match status" value="1"/>
</dbReference>
<dbReference type="InterPro" id="IPR003604">
    <property type="entry name" value="Matrin/U1-like-C_Znf_C2H2"/>
</dbReference>
<evidence type="ECO:0000256" key="3">
    <source>
        <dbReference type="ARBA" id="ARBA00022771"/>
    </source>
</evidence>
<accession>A0A8H7Y2L3</accession>
<dbReference type="InterPro" id="IPR040023">
    <property type="entry name" value="WBP4"/>
</dbReference>
<dbReference type="Gene3D" id="3.30.160.60">
    <property type="entry name" value="Classic Zinc Finger"/>
    <property type="match status" value="1"/>
</dbReference>
<feature type="region of interest" description="Disordered" evidence="6">
    <location>
        <begin position="214"/>
        <end position="297"/>
    </location>
</feature>
<feature type="region of interest" description="Disordered" evidence="6">
    <location>
        <begin position="334"/>
        <end position="373"/>
    </location>
</feature>
<feature type="compositionally biased region" description="Polar residues" evidence="6">
    <location>
        <begin position="250"/>
        <end position="268"/>
    </location>
</feature>
<feature type="compositionally biased region" description="Polar residues" evidence="6">
    <location>
        <begin position="276"/>
        <end position="296"/>
    </location>
</feature>
<keyword evidence="5" id="KW-0539">Nucleus</keyword>
<dbReference type="OrthoDB" id="191651at2759"/>
<name>A0A8H7Y2L3_PSICU</name>
<dbReference type="GO" id="GO:0071011">
    <property type="term" value="C:precatalytic spliceosome"/>
    <property type="evidence" value="ECO:0007669"/>
    <property type="project" value="TreeGrafter"/>
</dbReference>
<keyword evidence="2" id="KW-0479">Metal-binding</keyword>
<dbReference type="InterPro" id="IPR036236">
    <property type="entry name" value="Znf_C2H2_sf"/>
</dbReference>
<evidence type="ECO:0000256" key="6">
    <source>
        <dbReference type="SAM" id="MobiDB-lite"/>
    </source>
</evidence>
<dbReference type="SMART" id="SM00451">
    <property type="entry name" value="ZnF_U1"/>
    <property type="match status" value="1"/>
</dbReference>
<reference evidence="8" key="1">
    <citation type="submission" date="2021-02" db="EMBL/GenBank/DDBJ databases">
        <title>Psilocybe cubensis genome.</title>
        <authorList>
            <person name="Mckernan K.J."/>
            <person name="Crawford S."/>
            <person name="Trippe A."/>
            <person name="Kane L.T."/>
            <person name="Mclaughlin S."/>
        </authorList>
    </citation>
    <scope>NUCLEOTIDE SEQUENCE [LARGE SCALE GENOMIC DNA]</scope>
    <source>
        <strain evidence="8">MGC-MH-2018</strain>
    </source>
</reference>
<dbReference type="GO" id="GO:0000398">
    <property type="term" value="P:mRNA splicing, via spliceosome"/>
    <property type="evidence" value="ECO:0007669"/>
    <property type="project" value="InterPro"/>
</dbReference>
<dbReference type="GO" id="GO:0008270">
    <property type="term" value="F:zinc ion binding"/>
    <property type="evidence" value="ECO:0007669"/>
    <property type="project" value="UniProtKB-KW"/>
</dbReference>
<dbReference type="PANTHER" id="PTHR13173">
    <property type="entry name" value="WW DOMAIN BINDING PROTEIN 4"/>
    <property type="match status" value="1"/>
</dbReference>
<organism evidence="8">
    <name type="scientific">Psilocybe cubensis</name>
    <name type="common">Psychedelic mushroom</name>
    <name type="synonym">Stropharia cubensis</name>
    <dbReference type="NCBI Taxonomy" id="181762"/>
    <lineage>
        <taxon>Eukaryota</taxon>
        <taxon>Fungi</taxon>
        <taxon>Dikarya</taxon>
        <taxon>Basidiomycota</taxon>
        <taxon>Agaricomycotina</taxon>
        <taxon>Agaricomycetes</taxon>
        <taxon>Agaricomycetidae</taxon>
        <taxon>Agaricales</taxon>
        <taxon>Agaricineae</taxon>
        <taxon>Strophariaceae</taxon>
        <taxon>Psilocybe</taxon>
    </lineage>
</organism>
<proteinExistence type="predicted"/>